<dbReference type="InterPro" id="IPR045078">
    <property type="entry name" value="TST/MPST-like"/>
</dbReference>
<dbReference type="GO" id="GO:0005737">
    <property type="term" value="C:cytoplasm"/>
    <property type="evidence" value="ECO:0007669"/>
    <property type="project" value="UniProtKB-SubCell"/>
</dbReference>
<comment type="subcellular location">
    <subcellularLocation>
        <location evidence="1">Cytoplasm</location>
    </subcellularLocation>
</comment>
<dbReference type="EMBL" id="JAEMUK010000010">
    <property type="protein sequence ID" value="MBJ7542961.1"/>
    <property type="molecule type" value="Genomic_DNA"/>
</dbReference>
<dbReference type="RefSeq" id="WP_037237730.1">
    <property type="nucleotide sequence ID" value="NZ_JAEMUK010000010.1"/>
</dbReference>
<evidence type="ECO:0000256" key="1">
    <source>
        <dbReference type="ARBA" id="ARBA00004496"/>
    </source>
</evidence>
<evidence type="ECO:0000256" key="2">
    <source>
        <dbReference type="ARBA" id="ARBA00022490"/>
    </source>
</evidence>
<dbReference type="PANTHER" id="PTHR11364:SF27">
    <property type="entry name" value="SULFURTRANSFERASE"/>
    <property type="match status" value="1"/>
</dbReference>
<comment type="catalytic activity">
    <reaction evidence="5">
        <text>2-oxo-3-sulfanylpropanoate + [thioredoxin]-dithiol = [thioredoxin]-disulfide + hydrogen sulfide + pyruvate + H(+)</text>
        <dbReference type="Rhea" id="RHEA:21740"/>
        <dbReference type="Rhea" id="RHEA-COMP:10698"/>
        <dbReference type="Rhea" id="RHEA-COMP:10700"/>
        <dbReference type="ChEBI" id="CHEBI:15361"/>
        <dbReference type="ChEBI" id="CHEBI:15378"/>
        <dbReference type="ChEBI" id="CHEBI:29919"/>
        <dbReference type="ChEBI" id="CHEBI:29950"/>
        <dbReference type="ChEBI" id="CHEBI:50058"/>
        <dbReference type="ChEBI" id="CHEBI:57678"/>
        <dbReference type="EC" id="2.8.1.2"/>
    </reaction>
    <physiologicalReaction direction="left-to-right" evidence="5">
        <dbReference type="Rhea" id="RHEA:21741"/>
    </physiologicalReaction>
</comment>
<keyword evidence="4" id="KW-0677">Repeat</keyword>
<dbReference type="SMART" id="SM00450">
    <property type="entry name" value="RHOD"/>
    <property type="match status" value="2"/>
</dbReference>
<dbReference type="GO" id="GO:0004792">
    <property type="term" value="F:thiosulfate-cyanide sulfurtransferase activity"/>
    <property type="evidence" value="ECO:0007669"/>
    <property type="project" value="InterPro"/>
</dbReference>
<dbReference type="CDD" id="cd01449">
    <property type="entry name" value="TST_Repeat_2"/>
    <property type="match status" value="1"/>
</dbReference>
<dbReference type="InterPro" id="IPR001763">
    <property type="entry name" value="Rhodanese-like_dom"/>
</dbReference>
<keyword evidence="9" id="KW-1185">Reference proteome</keyword>
<evidence type="ECO:0000313" key="8">
    <source>
        <dbReference type="EMBL" id="MBJ7542961.1"/>
    </source>
</evidence>
<evidence type="ECO:0000256" key="5">
    <source>
        <dbReference type="ARBA" id="ARBA00051793"/>
    </source>
</evidence>
<accession>A0A8I1GFS1</accession>
<dbReference type="PROSITE" id="PS00380">
    <property type="entry name" value="RHODANESE_1"/>
    <property type="match status" value="1"/>
</dbReference>
<organism evidence="8 9">
    <name type="scientific">Rhodomicrobium udaipurense</name>
    <dbReference type="NCBI Taxonomy" id="1202716"/>
    <lineage>
        <taxon>Bacteria</taxon>
        <taxon>Pseudomonadati</taxon>
        <taxon>Pseudomonadota</taxon>
        <taxon>Alphaproteobacteria</taxon>
        <taxon>Hyphomicrobiales</taxon>
        <taxon>Hyphomicrobiaceae</taxon>
        <taxon>Rhodomicrobium</taxon>
    </lineage>
</organism>
<feature type="domain" description="Rhodanese" evidence="7">
    <location>
        <begin position="168"/>
        <end position="282"/>
    </location>
</feature>
<evidence type="ECO:0000256" key="6">
    <source>
        <dbReference type="RuleBase" id="RU000507"/>
    </source>
</evidence>
<protein>
    <recommendedName>
        <fullName evidence="6">Sulfurtransferase</fullName>
    </recommendedName>
</protein>
<keyword evidence="8" id="KW-0670">Pyruvate</keyword>
<dbReference type="FunFam" id="3.40.250.10:FF:000001">
    <property type="entry name" value="Sulfurtransferase"/>
    <property type="match status" value="1"/>
</dbReference>
<dbReference type="FunFam" id="3.40.250.10:FF:000015">
    <property type="entry name" value="Sulfurtransferase"/>
    <property type="match status" value="1"/>
</dbReference>
<evidence type="ECO:0000313" key="9">
    <source>
        <dbReference type="Proteomes" id="UP000623250"/>
    </source>
</evidence>
<sequence length="286" mass="30800">MTDFSSKWLVETDWLAERLGAPGLVVVDAGLAMPADARPANEVYNEAHIPGALYFDIEALSDTNSPYPHMLPSPEKFASRMRKAGIGDGMKVVVYDSKGLFSAPRAWWMFRVMGHEDVVVLNGGLKKWLAEGRPVEAGAPTPRSERHFTARKNSELVREIDDMIHIVEGGRTQIADARSKPRFEGAEVELRPVARLGHMPGARNVPYGSLIAPDGTLKPAAELRAAFEAAGIHPEKPVITTCGSGVTACILALALAVTGNEHAAVYDGSWAEWSEVPKAPVTTGPA</sequence>
<dbReference type="AlphaFoldDB" id="A0A8I1GFS1"/>
<dbReference type="InterPro" id="IPR001307">
    <property type="entry name" value="Thiosulphate_STrfase_CS"/>
</dbReference>
<dbReference type="Pfam" id="PF00581">
    <property type="entry name" value="Rhodanese"/>
    <property type="match status" value="2"/>
</dbReference>
<dbReference type="PROSITE" id="PS50206">
    <property type="entry name" value="RHODANESE_3"/>
    <property type="match status" value="2"/>
</dbReference>
<evidence type="ECO:0000259" key="7">
    <source>
        <dbReference type="PROSITE" id="PS50206"/>
    </source>
</evidence>
<dbReference type="SUPFAM" id="SSF52821">
    <property type="entry name" value="Rhodanese/Cell cycle control phosphatase"/>
    <property type="match status" value="2"/>
</dbReference>
<feature type="domain" description="Rhodanese" evidence="7">
    <location>
        <begin position="20"/>
        <end position="137"/>
    </location>
</feature>
<dbReference type="GO" id="GO:0016784">
    <property type="term" value="F:3-mercaptopyruvate sulfurtransferase activity"/>
    <property type="evidence" value="ECO:0007669"/>
    <property type="project" value="UniProtKB-EC"/>
</dbReference>
<dbReference type="InterPro" id="IPR036873">
    <property type="entry name" value="Rhodanese-like_dom_sf"/>
</dbReference>
<proteinExistence type="predicted"/>
<evidence type="ECO:0000256" key="4">
    <source>
        <dbReference type="ARBA" id="ARBA00022737"/>
    </source>
</evidence>
<comment type="caution">
    <text evidence="8">The sequence shown here is derived from an EMBL/GenBank/DDBJ whole genome shotgun (WGS) entry which is preliminary data.</text>
</comment>
<dbReference type="CDD" id="cd01448">
    <property type="entry name" value="TST_Repeat_1"/>
    <property type="match status" value="1"/>
</dbReference>
<dbReference type="NCBIfam" id="NF008557">
    <property type="entry name" value="PRK11493.1"/>
    <property type="match status" value="1"/>
</dbReference>
<evidence type="ECO:0000256" key="3">
    <source>
        <dbReference type="ARBA" id="ARBA00022679"/>
    </source>
</evidence>
<reference evidence="8 9" key="1">
    <citation type="submission" date="2020-12" db="EMBL/GenBank/DDBJ databases">
        <title>Revised draft genomes of Rhodomicrobium vannielii ATCC 17100 and Rhodomicrobium udaipurense JA643.</title>
        <authorList>
            <person name="Conners E.M."/>
            <person name="Davenport E.J."/>
            <person name="Bose A."/>
        </authorList>
    </citation>
    <scope>NUCLEOTIDE SEQUENCE [LARGE SCALE GENOMIC DNA]</scope>
    <source>
        <strain evidence="8 9">JA643</strain>
    </source>
</reference>
<dbReference type="Proteomes" id="UP000623250">
    <property type="component" value="Unassembled WGS sequence"/>
</dbReference>
<keyword evidence="3 6" id="KW-0808">Transferase</keyword>
<dbReference type="PROSITE" id="PS00683">
    <property type="entry name" value="RHODANESE_2"/>
    <property type="match status" value="1"/>
</dbReference>
<name>A0A8I1GFS1_9HYPH</name>
<keyword evidence="2" id="KW-0963">Cytoplasm</keyword>
<dbReference type="PANTHER" id="PTHR11364">
    <property type="entry name" value="THIOSULFATE SULFERTANSFERASE"/>
    <property type="match status" value="1"/>
</dbReference>
<gene>
    <name evidence="8" type="primary">sseA</name>
    <name evidence="8" type="ORF">JDN41_05260</name>
</gene>
<dbReference type="Gene3D" id="3.40.250.10">
    <property type="entry name" value="Rhodanese-like domain"/>
    <property type="match status" value="2"/>
</dbReference>